<reference evidence="7" key="1">
    <citation type="journal article" date="2019" name="Int. J. Syst. Evol. Microbiol.">
        <title>The Global Catalogue of Microorganisms (GCM) 10K type strain sequencing project: providing services to taxonomists for standard genome sequencing and annotation.</title>
        <authorList>
            <consortium name="The Broad Institute Genomics Platform"/>
            <consortium name="The Broad Institute Genome Sequencing Center for Infectious Disease"/>
            <person name="Wu L."/>
            <person name="Ma J."/>
        </authorList>
    </citation>
    <scope>NUCLEOTIDE SEQUENCE [LARGE SCALE GENOMIC DNA]</scope>
    <source>
        <strain evidence="7">JCM 14969</strain>
    </source>
</reference>
<evidence type="ECO:0000259" key="5">
    <source>
        <dbReference type="PROSITE" id="PS50975"/>
    </source>
</evidence>
<evidence type="ECO:0000256" key="1">
    <source>
        <dbReference type="ARBA" id="ARBA00022598"/>
    </source>
</evidence>
<dbReference type="Proteomes" id="UP001500393">
    <property type="component" value="Unassembled WGS sequence"/>
</dbReference>
<evidence type="ECO:0000256" key="4">
    <source>
        <dbReference type="PROSITE-ProRule" id="PRU00409"/>
    </source>
</evidence>
<evidence type="ECO:0000313" key="6">
    <source>
        <dbReference type="EMBL" id="GAA1619305.1"/>
    </source>
</evidence>
<organism evidence="6 7">
    <name type="scientific">Kribbella sancticallisti</name>
    <dbReference type="NCBI Taxonomy" id="460087"/>
    <lineage>
        <taxon>Bacteria</taxon>
        <taxon>Bacillati</taxon>
        <taxon>Actinomycetota</taxon>
        <taxon>Actinomycetes</taxon>
        <taxon>Propionibacteriales</taxon>
        <taxon>Kribbellaceae</taxon>
        <taxon>Kribbella</taxon>
    </lineage>
</organism>
<sequence>MALVIIGPSAGIVRAAVQGAEPLVLVGPKVGLLTASLRPQIDELFTCDYTDEAALFGLADIWMKAGDTIRGVVSVTEEGLLPAARLAVYLGVPGLGTVGVRATRDKLEMRSVLGAATPRLTVRAVPAHESDRVLQLLAEAGTAVLKPVDGTASADVHLLTSPADYRAATQDLRRFIVEEYVTGVEVSVESMSSGGDHDIVAIAEKRTSDTFVEVAHLMPPVSLSDDQLESVRRAVREALTALRITDGPAHTELMVGADRVTIIESHTRPGGDGIADLVRATVGIDWRLACTTWPLGRPLPEPEPTAPAAAIVFFTAPPGVVRATRSEPPVLPGVGIEGWFVDVAEGDVVGPLRSSKDRLGAVRLTAESTETCAAAVDALLGLDVVVTDEGQP</sequence>
<dbReference type="Pfam" id="PF18603">
    <property type="entry name" value="LAL_C2"/>
    <property type="match status" value="1"/>
</dbReference>
<feature type="domain" description="ATP-grasp" evidence="5">
    <location>
        <begin position="107"/>
        <end position="295"/>
    </location>
</feature>
<evidence type="ECO:0000313" key="7">
    <source>
        <dbReference type="Proteomes" id="UP001500393"/>
    </source>
</evidence>
<dbReference type="Gene3D" id="3.40.50.20">
    <property type="match status" value="1"/>
</dbReference>
<dbReference type="EMBL" id="BAAAOS010000070">
    <property type="protein sequence ID" value="GAA1619305.1"/>
    <property type="molecule type" value="Genomic_DNA"/>
</dbReference>
<protein>
    <recommendedName>
        <fullName evidence="5">ATP-grasp domain-containing protein</fullName>
    </recommendedName>
</protein>
<dbReference type="PANTHER" id="PTHR43585">
    <property type="entry name" value="FUMIPYRROLE BIOSYNTHESIS PROTEIN C"/>
    <property type="match status" value="1"/>
</dbReference>
<dbReference type="PROSITE" id="PS50975">
    <property type="entry name" value="ATP_GRASP"/>
    <property type="match status" value="1"/>
</dbReference>
<keyword evidence="3 4" id="KW-0067">ATP-binding</keyword>
<gene>
    <name evidence="6" type="ORF">GCM10009789_86330</name>
</gene>
<comment type="caution">
    <text evidence="6">The sequence shown here is derived from an EMBL/GenBank/DDBJ whole genome shotgun (WGS) entry which is preliminary data.</text>
</comment>
<keyword evidence="7" id="KW-1185">Reference proteome</keyword>
<proteinExistence type="predicted"/>
<dbReference type="Pfam" id="PF13535">
    <property type="entry name" value="ATP-grasp_4"/>
    <property type="match status" value="1"/>
</dbReference>
<dbReference type="PANTHER" id="PTHR43585:SF2">
    <property type="entry name" value="ATP-GRASP ENZYME FSQD"/>
    <property type="match status" value="1"/>
</dbReference>
<accession>A0ABP4QQV0</accession>
<evidence type="ECO:0000256" key="2">
    <source>
        <dbReference type="ARBA" id="ARBA00022741"/>
    </source>
</evidence>
<keyword evidence="2 4" id="KW-0547">Nucleotide-binding</keyword>
<keyword evidence="1" id="KW-0436">Ligase</keyword>
<dbReference type="InterPro" id="IPR011761">
    <property type="entry name" value="ATP-grasp"/>
</dbReference>
<evidence type="ECO:0000256" key="3">
    <source>
        <dbReference type="ARBA" id="ARBA00022840"/>
    </source>
</evidence>
<dbReference type="RefSeq" id="WP_344222612.1">
    <property type="nucleotide sequence ID" value="NZ_BAAAOS010000070.1"/>
</dbReference>
<dbReference type="InterPro" id="IPR040570">
    <property type="entry name" value="LAL_C2"/>
</dbReference>
<dbReference type="SUPFAM" id="SSF56059">
    <property type="entry name" value="Glutathione synthetase ATP-binding domain-like"/>
    <property type="match status" value="1"/>
</dbReference>
<dbReference type="Gene3D" id="3.30.470.20">
    <property type="entry name" value="ATP-grasp fold, B domain"/>
    <property type="match status" value="1"/>
</dbReference>
<name>A0ABP4QQV0_9ACTN</name>
<dbReference type="InterPro" id="IPR052032">
    <property type="entry name" value="ATP-dep_AA_Ligase"/>
</dbReference>